<dbReference type="Pfam" id="PF04480">
    <property type="entry name" value="DUF559"/>
    <property type="match status" value="1"/>
</dbReference>
<dbReference type="InterPro" id="IPR047216">
    <property type="entry name" value="Endonuclease_DUF559_bact"/>
</dbReference>
<dbReference type="PANTHER" id="PTHR38590:SF1">
    <property type="entry name" value="BLL0828 PROTEIN"/>
    <property type="match status" value="1"/>
</dbReference>
<evidence type="ECO:0000313" key="3">
    <source>
        <dbReference type="EMBL" id="TRL33968.1"/>
    </source>
</evidence>
<feature type="domain" description="DUF559" evidence="2">
    <location>
        <begin position="8"/>
        <end position="106"/>
    </location>
</feature>
<dbReference type="InterPro" id="IPR011335">
    <property type="entry name" value="Restrct_endonuc-II-like"/>
</dbReference>
<dbReference type="InterPro" id="IPR007569">
    <property type="entry name" value="DUF559"/>
</dbReference>
<dbReference type="Gene3D" id="3.40.960.10">
    <property type="entry name" value="VSR Endonuclease"/>
    <property type="match status" value="1"/>
</dbReference>
<evidence type="ECO:0000256" key="1">
    <source>
        <dbReference type="SAM" id="MobiDB-lite"/>
    </source>
</evidence>
<reference evidence="3 4" key="1">
    <citation type="submission" date="2019-07" db="EMBL/GenBank/DDBJ databases">
        <title>Ln-dependent methylotrophs.</title>
        <authorList>
            <person name="Tani A."/>
        </authorList>
    </citation>
    <scope>NUCLEOTIDE SEQUENCE [LARGE SCALE GENOMIC DNA]</scope>
    <source>
        <strain evidence="3 4">SM89A</strain>
    </source>
</reference>
<organism evidence="3 4">
    <name type="scientific">Methylosinus sporium</name>
    <dbReference type="NCBI Taxonomy" id="428"/>
    <lineage>
        <taxon>Bacteria</taxon>
        <taxon>Pseudomonadati</taxon>
        <taxon>Pseudomonadota</taxon>
        <taxon>Alphaproteobacteria</taxon>
        <taxon>Hyphomicrobiales</taxon>
        <taxon>Methylocystaceae</taxon>
        <taxon>Methylosinus</taxon>
    </lineage>
</organism>
<gene>
    <name evidence="3" type="ORF">FM996_10565</name>
</gene>
<dbReference type="CDD" id="cd01038">
    <property type="entry name" value="Endonuclease_DUF559"/>
    <property type="match status" value="1"/>
</dbReference>
<dbReference type="Proteomes" id="UP000316781">
    <property type="component" value="Unassembled WGS sequence"/>
</dbReference>
<evidence type="ECO:0000259" key="2">
    <source>
        <dbReference type="Pfam" id="PF04480"/>
    </source>
</evidence>
<dbReference type="SUPFAM" id="SSF52980">
    <property type="entry name" value="Restriction endonuclease-like"/>
    <property type="match status" value="1"/>
</dbReference>
<dbReference type="EMBL" id="VJMF01000040">
    <property type="protein sequence ID" value="TRL33968.1"/>
    <property type="molecule type" value="Genomic_DNA"/>
</dbReference>
<comment type="caution">
    <text evidence="3">The sequence shown here is derived from an EMBL/GenBank/DDBJ whole genome shotgun (WGS) entry which is preliminary data.</text>
</comment>
<feature type="region of interest" description="Disordered" evidence="1">
    <location>
        <begin position="119"/>
        <end position="144"/>
    </location>
</feature>
<accession>A0A549SWQ9</accession>
<evidence type="ECO:0000313" key="4">
    <source>
        <dbReference type="Proteomes" id="UP000316781"/>
    </source>
</evidence>
<protein>
    <submittedName>
        <fullName evidence="3">DUF559 domain-containing protein</fullName>
    </submittedName>
</protein>
<name>A0A549SWQ9_METSR</name>
<dbReference type="AlphaFoldDB" id="A0A549SWQ9"/>
<sequence>MPARVSKSKTAFARRLRREMTNAEEILWRSLRGSALDGLKFRRQVPIGSYVADFLCIEHRLIVELDGRPHEQEDQRRYDAIRDQWLRDNGYHVLRLDNDLVIGGGNIPLGRIREAIANRRGPSSDPTSSGHLLPQVGEGRTRRS</sequence>
<dbReference type="PANTHER" id="PTHR38590">
    <property type="entry name" value="BLL0828 PROTEIN"/>
    <property type="match status" value="1"/>
</dbReference>
<proteinExistence type="predicted"/>